<evidence type="ECO:0000313" key="2">
    <source>
        <dbReference type="EMBL" id="MBB4863767.1"/>
    </source>
</evidence>
<proteinExistence type="predicted"/>
<dbReference type="Proteomes" id="UP000566995">
    <property type="component" value="Unassembled WGS sequence"/>
</dbReference>
<reference evidence="2 3" key="1">
    <citation type="submission" date="2020-08" db="EMBL/GenBank/DDBJ databases">
        <title>Functional genomics of gut bacteria from endangered species of beetles.</title>
        <authorList>
            <person name="Carlos-Shanley C."/>
        </authorList>
    </citation>
    <scope>NUCLEOTIDE SEQUENCE [LARGE SCALE GENOMIC DNA]</scope>
    <source>
        <strain evidence="2 3">S00179</strain>
    </source>
</reference>
<sequence length="120" mass="12971">MECFNHPGASAVALCRGCGKGICRSCALPVSRGLVCSEDCRTFSEALHQVQVTTIRSNGMISSARLVQPLLALILIAGGWYAQHTVPREVRFMGWILLLMGCAVGLSALLTQLKRLRSKV</sequence>
<dbReference type="AlphaFoldDB" id="A0A7W7P1Y9"/>
<protein>
    <recommendedName>
        <fullName evidence="4">B box-type domain-containing protein</fullName>
    </recommendedName>
</protein>
<feature type="transmembrane region" description="Helical" evidence="1">
    <location>
        <begin position="66"/>
        <end position="86"/>
    </location>
</feature>
<keyword evidence="1" id="KW-0812">Transmembrane</keyword>
<accession>A0A7W7P1Y9</accession>
<evidence type="ECO:0000256" key="1">
    <source>
        <dbReference type="SAM" id="Phobius"/>
    </source>
</evidence>
<dbReference type="EMBL" id="JACHLI010000008">
    <property type="protein sequence ID" value="MBB4863767.1"/>
    <property type="molecule type" value="Genomic_DNA"/>
</dbReference>
<evidence type="ECO:0008006" key="4">
    <source>
        <dbReference type="Google" id="ProtNLM"/>
    </source>
</evidence>
<dbReference type="RefSeq" id="WP_184589449.1">
    <property type="nucleotide sequence ID" value="NZ_JACHLI010000008.1"/>
</dbReference>
<feature type="transmembrane region" description="Helical" evidence="1">
    <location>
        <begin position="92"/>
        <end position="111"/>
    </location>
</feature>
<organism evidence="2 3">
    <name type="scientific">Pseudomonas nitroreducens</name>
    <dbReference type="NCBI Taxonomy" id="46680"/>
    <lineage>
        <taxon>Bacteria</taxon>
        <taxon>Pseudomonadati</taxon>
        <taxon>Pseudomonadota</taxon>
        <taxon>Gammaproteobacteria</taxon>
        <taxon>Pseudomonadales</taxon>
        <taxon>Pseudomonadaceae</taxon>
        <taxon>Pseudomonas</taxon>
    </lineage>
</organism>
<gene>
    <name evidence="2" type="ORF">HNP46_002619</name>
</gene>
<keyword evidence="1" id="KW-1133">Transmembrane helix</keyword>
<comment type="caution">
    <text evidence="2">The sequence shown here is derived from an EMBL/GenBank/DDBJ whole genome shotgun (WGS) entry which is preliminary data.</text>
</comment>
<keyword evidence="1" id="KW-0472">Membrane</keyword>
<evidence type="ECO:0000313" key="3">
    <source>
        <dbReference type="Proteomes" id="UP000566995"/>
    </source>
</evidence>
<name>A0A7W7P1Y9_PSENT</name>